<evidence type="ECO:0000256" key="1">
    <source>
        <dbReference type="SAM" id="MobiDB-lite"/>
    </source>
</evidence>
<evidence type="ECO:0000313" key="3">
    <source>
        <dbReference type="EMBL" id="CAB4539397.1"/>
    </source>
</evidence>
<reference evidence="3" key="1">
    <citation type="submission" date="2020-05" db="EMBL/GenBank/DDBJ databases">
        <authorList>
            <person name="Chiriac C."/>
            <person name="Salcher M."/>
            <person name="Ghai R."/>
            <person name="Kavagutti S V."/>
        </authorList>
    </citation>
    <scope>NUCLEOTIDE SEQUENCE</scope>
</reference>
<dbReference type="Pfam" id="PF11239">
    <property type="entry name" value="DUF3040"/>
    <property type="match status" value="1"/>
</dbReference>
<dbReference type="EMBL" id="CAEZVG010000034">
    <property type="protein sequence ID" value="CAB4624147.1"/>
    <property type="molecule type" value="Genomic_DNA"/>
</dbReference>
<evidence type="ECO:0000313" key="4">
    <source>
        <dbReference type="EMBL" id="CAB4624147.1"/>
    </source>
</evidence>
<feature type="region of interest" description="Disordered" evidence="1">
    <location>
        <begin position="96"/>
        <end position="127"/>
    </location>
</feature>
<accession>A0A6J6BL68</accession>
<feature type="compositionally biased region" description="Basic and acidic residues" evidence="1">
    <location>
        <begin position="116"/>
        <end position="127"/>
    </location>
</feature>
<keyword evidence="2" id="KW-0812">Transmembrane</keyword>
<feature type="compositionally biased region" description="Low complexity" evidence="1">
    <location>
        <begin position="96"/>
        <end position="106"/>
    </location>
</feature>
<proteinExistence type="predicted"/>
<keyword evidence="2" id="KW-0472">Membrane</keyword>
<dbReference type="EMBL" id="CAEZSP010000010">
    <property type="protein sequence ID" value="CAB4539397.1"/>
    <property type="molecule type" value="Genomic_DNA"/>
</dbReference>
<dbReference type="InterPro" id="IPR021401">
    <property type="entry name" value="DUF3040"/>
</dbReference>
<organism evidence="3">
    <name type="scientific">freshwater metagenome</name>
    <dbReference type="NCBI Taxonomy" id="449393"/>
    <lineage>
        <taxon>unclassified sequences</taxon>
        <taxon>metagenomes</taxon>
        <taxon>ecological metagenomes</taxon>
    </lineage>
</organism>
<evidence type="ECO:0000256" key="2">
    <source>
        <dbReference type="SAM" id="Phobius"/>
    </source>
</evidence>
<name>A0A6J6BL68_9ZZZZ</name>
<sequence>MALSDRERRLLAEMEAALASDDPRLQSTLSGGDTATLLRGKSSSLIKAALLILLGIATLFTGLISQVPLIGIAGFLVTLTGLVLAIRSLSAPIQGAARSGKSGRGAPKSGGLSARLQERWDRRSFEE</sequence>
<keyword evidence="2" id="KW-1133">Transmembrane helix</keyword>
<protein>
    <submittedName>
        <fullName evidence="3">Unannotated protein</fullName>
    </submittedName>
</protein>
<feature type="transmembrane region" description="Helical" evidence="2">
    <location>
        <begin position="45"/>
        <end position="64"/>
    </location>
</feature>
<gene>
    <name evidence="3" type="ORF">UFOPK1440_00363</name>
    <name evidence="4" type="ORF">UFOPK1946_00717</name>
</gene>
<dbReference type="AlphaFoldDB" id="A0A6J6BL68"/>
<feature type="transmembrane region" description="Helical" evidence="2">
    <location>
        <begin position="70"/>
        <end position="89"/>
    </location>
</feature>